<reference evidence="2" key="1">
    <citation type="submission" date="2006-10" db="EMBL/GenBank/DDBJ databases">
        <title>Complete sequence of Solibacter usitatus Ellin6076.</title>
        <authorList>
            <consortium name="US DOE Joint Genome Institute"/>
            <person name="Copeland A."/>
            <person name="Lucas S."/>
            <person name="Lapidus A."/>
            <person name="Barry K."/>
            <person name="Detter J.C."/>
            <person name="Glavina del Rio T."/>
            <person name="Hammon N."/>
            <person name="Israni S."/>
            <person name="Dalin E."/>
            <person name="Tice H."/>
            <person name="Pitluck S."/>
            <person name="Thompson L.S."/>
            <person name="Brettin T."/>
            <person name="Bruce D."/>
            <person name="Han C."/>
            <person name="Tapia R."/>
            <person name="Gilna P."/>
            <person name="Schmutz J."/>
            <person name="Larimer F."/>
            <person name="Land M."/>
            <person name="Hauser L."/>
            <person name="Kyrpides N."/>
            <person name="Mikhailova N."/>
            <person name="Janssen P.H."/>
            <person name="Kuske C.R."/>
            <person name="Richardson P."/>
        </authorList>
    </citation>
    <scope>NUCLEOTIDE SEQUENCE</scope>
    <source>
        <strain evidence="2">Ellin6076</strain>
    </source>
</reference>
<evidence type="ECO:0008006" key="3">
    <source>
        <dbReference type="Google" id="ProtNLM"/>
    </source>
</evidence>
<name>Q01X82_SOLUE</name>
<keyword evidence="1" id="KW-0812">Transmembrane</keyword>
<evidence type="ECO:0000313" key="2">
    <source>
        <dbReference type="EMBL" id="ABJ85733.1"/>
    </source>
</evidence>
<feature type="transmembrane region" description="Helical" evidence="1">
    <location>
        <begin position="129"/>
        <end position="148"/>
    </location>
</feature>
<gene>
    <name evidence="2" type="ordered locus">Acid_4774</name>
</gene>
<dbReference type="InParanoid" id="Q01X82"/>
<evidence type="ECO:0000256" key="1">
    <source>
        <dbReference type="SAM" id="Phobius"/>
    </source>
</evidence>
<dbReference type="AlphaFoldDB" id="Q01X82"/>
<keyword evidence="1" id="KW-0472">Membrane</keyword>
<feature type="transmembrane region" description="Helical" evidence="1">
    <location>
        <begin position="94"/>
        <end position="117"/>
    </location>
</feature>
<dbReference type="eggNOG" id="ENOG5032Y2Y">
    <property type="taxonomic scope" value="Bacteria"/>
</dbReference>
<dbReference type="EMBL" id="CP000473">
    <property type="protein sequence ID" value="ABJ85733.1"/>
    <property type="molecule type" value="Genomic_DNA"/>
</dbReference>
<keyword evidence="1" id="KW-1133">Transmembrane helix</keyword>
<accession>Q01X82</accession>
<proteinExistence type="predicted"/>
<dbReference type="KEGG" id="sus:Acid_4774"/>
<organism evidence="2">
    <name type="scientific">Solibacter usitatus (strain Ellin6076)</name>
    <dbReference type="NCBI Taxonomy" id="234267"/>
    <lineage>
        <taxon>Bacteria</taxon>
        <taxon>Pseudomonadati</taxon>
        <taxon>Acidobacteriota</taxon>
        <taxon>Terriglobia</taxon>
        <taxon>Bryobacterales</taxon>
        <taxon>Solibacteraceae</taxon>
        <taxon>Candidatus Solibacter</taxon>
    </lineage>
</organism>
<feature type="transmembrane region" description="Helical" evidence="1">
    <location>
        <begin position="12"/>
        <end position="34"/>
    </location>
</feature>
<dbReference type="HOGENOM" id="CLU_135599_1_0_0"/>
<sequence>MLMKGESGLQAILMAGLITGVLDGLSAIAVSAYFGAGPVRVFQGIASGLLGRSAFQGGFGTALLGALLHFVIATGAAAVYYLASRSLPVLLDRALVCGVLYGVCVHLFMTFVVIPLSAIGRRPFVPQSFAAFLLVAMIVIGPSIALNIRHFSLR</sequence>
<feature type="transmembrane region" description="Helical" evidence="1">
    <location>
        <begin position="54"/>
        <end position="82"/>
    </location>
</feature>
<protein>
    <recommendedName>
        <fullName evidence="3">DUF1440 domain-containing protein</fullName>
    </recommendedName>
</protein>